<accession>C1E372</accession>
<feature type="domain" description="F-box" evidence="2">
    <location>
        <begin position="40"/>
        <end position="78"/>
    </location>
</feature>
<dbReference type="SUPFAM" id="SSF81383">
    <property type="entry name" value="F-box domain"/>
    <property type="match status" value="1"/>
</dbReference>
<feature type="domain" description="F-box protein Hrt3/FBXO9 C-terminal" evidence="3">
    <location>
        <begin position="94"/>
        <end position="296"/>
    </location>
</feature>
<evidence type="ECO:0000259" key="3">
    <source>
        <dbReference type="Pfam" id="PF19270"/>
    </source>
</evidence>
<feature type="non-terminal residue" evidence="4">
    <location>
        <position position="1"/>
    </location>
</feature>
<proteinExistence type="predicted"/>
<dbReference type="RefSeq" id="XP_002501623.1">
    <property type="nucleotide sequence ID" value="XM_002501577.1"/>
</dbReference>
<dbReference type="Pfam" id="PF12937">
    <property type="entry name" value="F-box-like"/>
    <property type="match status" value="1"/>
</dbReference>
<reference evidence="4 5" key="1">
    <citation type="journal article" date="2009" name="Science">
        <title>Green evolution and dynamic adaptations revealed by genomes of the marine picoeukaryotes Micromonas.</title>
        <authorList>
            <person name="Worden A.Z."/>
            <person name="Lee J.H."/>
            <person name="Mock T."/>
            <person name="Rouze P."/>
            <person name="Simmons M.P."/>
            <person name="Aerts A.L."/>
            <person name="Allen A.E."/>
            <person name="Cuvelier M.L."/>
            <person name="Derelle E."/>
            <person name="Everett M.V."/>
            <person name="Foulon E."/>
            <person name="Grimwood J."/>
            <person name="Gundlach H."/>
            <person name="Henrissat B."/>
            <person name="Napoli C."/>
            <person name="McDonald S.M."/>
            <person name="Parker M.S."/>
            <person name="Rombauts S."/>
            <person name="Salamov A."/>
            <person name="Von Dassow P."/>
            <person name="Badger J.H."/>
            <person name="Coutinho P.M."/>
            <person name="Demir E."/>
            <person name="Dubchak I."/>
            <person name="Gentemann C."/>
            <person name="Eikrem W."/>
            <person name="Gready J.E."/>
            <person name="John U."/>
            <person name="Lanier W."/>
            <person name="Lindquist E.A."/>
            <person name="Lucas S."/>
            <person name="Mayer K.F."/>
            <person name="Moreau H."/>
            <person name="Not F."/>
            <person name="Otillar R."/>
            <person name="Panaud O."/>
            <person name="Pangilinan J."/>
            <person name="Paulsen I."/>
            <person name="Piegu B."/>
            <person name="Poliakov A."/>
            <person name="Robbens S."/>
            <person name="Schmutz J."/>
            <person name="Toulza E."/>
            <person name="Wyss T."/>
            <person name="Zelensky A."/>
            <person name="Zhou K."/>
            <person name="Armbrust E.V."/>
            <person name="Bhattacharya D."/>
            <person name="Goodenough U.W."/>
            <person name="Van de Peer Y."/>
            <person name="Grigoriev I.V."/>
        </authorList>
    </citation>
    <scope>NUCLEOTIDE SEQUENCE [LARGE SCALE GENOMIC DNA]</scope>
    <source>
        <strain evidence="5">RCC299 / NOUM17</strain>
    </source>
</reference>
<keyword evidence="1" id="KW-0833">Ubl conjugation pathway</keyword>
<dbReference type="EMBL" id="CP001325">
    <property type="protein sequence ID" value="ACO62881.1"/>
    <property type="molecule type" value="Genomic_DNA"/>
</dbReference>
<dbReference type="PANTHER" id="PTHR12874">
    <property type="entry name" value="F-BOX ONLY PROTEIN 48-RELATED"/>
    <property type="match status" value="1"/>
</dbReference>
<dbReference type="FunCoup" id="C1E372">
    <property type="interactions" value="126"/>
</dbReference>
<dbReference type="GO" id="GO:0031146">
    <property type="term" value="P:SCF-dependent proteasomal ubiquitin-dependent protein catabolic process"/>
    <property type="evidence" value="ECO:0007669"/>
    <property type="project" value="TreeGrafter"/>
</dbReference>
<dbReference type="KEGG" id="mis:MICPUN_70437"/>
<evidence type="ECO:0000313" key="4">
    <source>
        <dbReference type="EMBL" id="ACO62881.1"/>
    </source>
</evidence>
<dbReference type="InterPro" id="IPR045464">
    <property type="entry name" value="Hrt3/FBXO9_C"/>
</dbReference>
<dbReference type="InParanoid" id="C1E372"/>
<evidence type="ECO:0000256" key="1">
    <source>
        <dbReference type="ARBA" id="ARBA00022786"/>
    </source>
</evidence>
<dbReference type="Gene3D" id="1.20.1280.50">
    <property type="match status" value="1"/>
</dbReference>
<organism evidence="4 5">
    <name type="scientific">Micromonas commoda (strain RCC299 / NOUM17 / CCMP2709)</name>
    <name type="common">Picoplanktonic green alga</name>
    <dbReference type="NCBI Taxonomy" id="296587"/>
    <lineage>
        <taxon>Eukaryota</taxon>
        <taxon>Viridiplantae</taxon>
        <taxon>Chlorophyta</taxon>
        <taxon>Mamiellophyceae</taxon>
        <taxon>Mamiellales</taxon>
        <taxon>Mamiellaceae</taxon>
        <taxon>Micromonas</taxon>
    </lineage>
</organism>
<name>C1E372_MICCC</name>
<dbReference type="GO" id="GO:0019005">
    <property type="term" value="C:SCF ubiquitin ligase complex"/>
    <property type="evidence" value="ECO:0007669"/>
    <property type="project" value="TreeGrafter"/>
</dbReference>
<dbReference type="eggNOG" id="KOG2997">
    <property type="taxonomic scope" value="Eukaryota"/>
</dbReference>
<dbReference type="InterPro" id="IPR036047">
    <property type="entry name" value="F-box-like_dom_sf"/>
</dbReference>
<dbReference type="GO" id="GO:0005737">
    <property type="term" value="C:cytoplasm"/>
    <property type="evidence" value="ECO:0007669"/>
    <property type="project" value="TreeGrafter"/>
</dbReference>
<dbReference type="OMA" id="VKCMNFR"/>
<dbReference type="Proteomes" id="UP000002009">
    <property type="component" value="Chromosome 4"/>
</dbReference>
<protein>
    <submittedName>
        <fullName evidence="4">Uncharacterized protein</fullName>
    </submittedName>
</protein>
<keyword evidence="5" id="KW-1185">Reference proteome</keyword>
<evidence type="ECO:0000259" key="2">
    <source>
        <dbReference type="Pfam" id="PF12937"/>
    </source>
</evidence>
<sequence>YLPPSRAWFSLYNQRVTVPVSPAEAARRRKLGLIQRALSDDVMLEIFKRMSPVAVARAACSCRPWRLLAAHEDIWERAALDAWSGREPPEVTARVCRDRYHDSWRRMFLDRVRMRTEGLYVSRNTYIKAGMTDLTTENVNPVHMVCYYRYFRFFGTGEFYCKTSPHKLESVAKTFRDRRASAVDPNMYYGWYSIADCAPVERLTGDGRATASLHMWLRLRSTHPGGSNRLDFVKLASVDESEPVPAPTAEEWREIDDPEMAYRRSGLNTMVFVPWEDVHDHVLNQGTDKMDFFVTG</sequence>
<gene>
    <name evidence="4" type="ORF">MICPUN_70437</name>
</gene>
<dbReference type="STRING" id="296587.C1E372"/>
<dbReference type="OrthoDB" id="2117972at2759"/>
<dbReference type="InterPro" id="IPR001810">
    <property type="entry name" value="F-box_dom"/>
</dbReference>
<dbReference type="Pfam" id="PF19270">
    <property type="entry name" value="FBO_C"/>
    <property type="match status" value="1"/>
</dbReference>
<dbReference type="AlphaFoldDB" id="C1E372"/>
<evidence type="ECO:0000313" key="5">
    <source>
        <dbReference type="Proteomes" id="UP000002009"/>
    </source>
</evidence>
<dbReference type="GeneID" id="8242535"/>
<dbReference type="PANTHER" id="PTHR12874:SF9">
    <property type="entry name" value="F-BOX ONLY PROTEIN 48"/>
    <property type="match status" value="1"/>
</dbReference>